<keyword evidence="1" id="KW-0472">Membrane</keyword>
<feature type="transmembrane region" description="Helical" evidence="1">
    <location>
        <begin position="359"/>
        <end position="378"/>
    </location>
</feature>
<dbReference type="Pfam" id="PF09913">
    <property type="entry name" value="DUF2142"/>
    <property type="match status" value="1"/>
</dbReference>
<comment type="caution">
    <text evidence="2">The sequence shown here is derived from an EMBL/GenBank/DDBJ whole genome shotgun (WGS) entry which is preliminary data.</text>
</comment>
<gene>
    <name evidence="2" type="ORF">ACFOY1_08760</name>
</gene>
<feature type="transmembrane region" description="Helical" evidence="1">
    <location>
        <begin position="161"/>
        <end position="179"/>
    </location>
</feature>
<keyword evidence="3" id="KW-1185">Reference proteome</keyword>
<keyword evidence="1" id="KW-0812">Transmembrane</keyword>
<sequence length="473" mass="53537">MQIEELLGKLGGGYHYFLRRFELIEKRYIPALLLGFILFSTLGRLIPPMQSPDENAHIMRAYLLSRGYITLKSVPGKMSGGEVDQGLYHYQQLATGEFAFHPNRKITQKDIETLSSVKWAGKNVFVEIPTTGYYFPLIYTPQALGLTVGKWMDLTVQQSYLLARLFALLSIVALLLIAFRTSSVGPFTIGLVILPMSLFQFFTASIDGIALALALACFSTFNASCRKAVDFPDRASYLLTVGLFILINSKIQLLPFSFIPFAIAIIRRKLLYFWEGLILVVASLSWLYIGIRFTNDGGIRHAGISQFFVLEYYIFHPLRFLDILINTLNIDGRLLYYRNSFIGVLGWIDTYFTPKFYKHVSLLLILLAVTSTSLANLRDNWFPRALLLTMSAASIFVIFLALLVQWNTFPAQSIDGIQGRYFIIPFCALSYALSWSTSMKPRPTPISSCLLAALIVLVATEMPKVLLTRYYIW</sequence>
<name>A0ABV8NYT2_9BURK</name>
<feature type="transmembrane region" description="Helical" evidence="1">
    <location>
        <begin position="385"/>
        <end position="406"/>
    </location>
</feature>
<feature type="transmembrane region" description="Helical" evidence="1">
    <location>
        <begin position="28"/>
        <end position="46"/>
    </location>
</feature>
<evidence type="ECO:0000313" key="3">
    <source>
        <dbReference type="Proteomes" id="UP001595848"/>
    </source>
</evidence>
<reference evidence="3" key="1">
    <citation type="journal article" date="2019" name="Int. J. Syst. Evol. Microbiol.">
        <title>The Global Catalogue of Microorganisms (GCM) 10K type strain sequencing project: providing services to taxonomists for standard genome sequencing and annotation.</title>
        <authorList>
            <consortium name="The Broad Institute Genomics Platform"/>
            <consortium name="The Broad Institute Genome Sequencing Center for Infectious Disease"/>
            <person name="Wu L."/>
            <person name="Ma J."/>
        </authorList>
    </citation>
    <scope>NUCLEOTIDE SEQUENCE [LARGE SCALE GENOMIC DNA]</scope>
    <source>
        <strain evidence="3">LMG 24813</strain>
    </source>
</reference>
<evidence type="ECO:0000313" key="2">
    <source>
        <dbReference type="EMBL" id="MFC4201043.1"/>
    </source>
</evidence>
<proteinExistence type="predicted"/>
<keyword evidence="1" id="KW-1133">Transmembrane helix</keyword>
<dbReference type="RefSeq" id="WP_217963613.1">
    <property type="nucleotide sequence ID" value="NZ_JAHTBN010000002.1"/>
</dbReference>
<dbReference type="Proteomes" id="UP001595848">
    <property type="component" value="Unassembled WGS sequence"/>
</dbReference>
<evidence type="ECO:0000256" key="1">
    <source>
        <dbReference type="SAM" id="Phobius"/>
    </source>
</evidence>
<feature type="transmembrane region" description="Helical" evidence="1">
    <location>
        <begin position="449"/>
        <end position="472"/>
    </location>
</feature>
<accession>A0ABV8NYT2</accession>
<protein>
    <submittedName>
        <fullName evidence="2">DUF2142 domain-containing protein</fullName>
    </submittedName>
</protein>
<dbReference type="EMBL" id="JBHSBV010000003">
    <property type="protein sequence ID" value="MFC4201043.1"/>
    <property type="molecule type" value="Genomic_DNA"/>
</dbReference>
<feature type="transmembrane region" description="Helical" evidence="1">
    <location>
        <begin position="235"/>
        <end position="259"/>
    </location>
</feature>
<feature type="transmembrane region" description="Helical" evidence="1">
    <location>
        <begin position="191"/>
        <end position="215"/>
    </location>
</feature>
<dbReference type="InterPro" id="IPR018674">
    <property type="entry name" value="DUF2142_membrane"/>
</dbReference>
<organism evidence="2 3">
    <name type="scientific">Candidimonas humi</name>
    <dbReference type="NCBI Taxonomy" id="683355"/>
    <lineage>
        <taxon>Bacteria</taxon>
        <taxon>Pseudomonadati</taxon>
        <taxon>Pseudomonadota</taxon>
        <taxon>Betaproteobacteria</taxon>
        <taxon>Burkholderiales</taxon>
        <taxon>Alcaligenaceae</taxon>
        <taxon>Candidimonas</taxon>
    </lineage>
</organism>
<feature type="transmembrane region" description="Helical" evidence="1">
    <location>
        <begin position="418"/>
        <end position="437"/>
    </location>
</feature>
<feature type="transmembrane region" description="Helical" evidence="1">
    <location>
        <begin position="271"/>
        <end position="291"/>
    </location>
</feature>